<name>A0A5B8UZX8_9SPHI</name>
<dbReference type="EMBL" id="CP042436">
    <property type="protein sequence ID" value="QEC64562.1"/>
    <property type="molecule type" value="Genomic_DNA"/>
</dbReference>
<dbReference type="PROSITE" id="PS51257">
    <property type="entry name" value="PROKAR_LIPOPROTEIN"/>
    <property type="match status" value="1"/>
</dbReference>
<accession>A0A5B8UZX8</accession>
<proteinExistence type="predicted"/>
<feature type="signal peptide" evidence="1">
    <location>
        <begin position="1"/>
        <end position="23"/>
    </location>
</feature>
<dbReference type="AlphaFoldDB" id="A0A5B8UZX8"/>
<evidence type="ECO:0000256" key="1">
    <source>
        <dbReference type="SAM" id="SignalP"/>
    </source>
</evidence>
<keyword evidence="3" id="KW-1185">Reference proteome</keyword>
<sequence>MKTLSKFGVLAVLGGSLFLSACAGEYYVSDQPADVVYERPAPPYDGAVWIEGDWVWSGGRYVHQHGYWVRPRAGRTYVYGRWEHNNRGYRWHRGHWHR</sequence>
<feature type="chain" id="PRO_5022678540" description="BcpO-related WXXGXW repeat protein" evidence="1">
    <location>
        <begin position="24"/>
        <end position="98"/>
    </location>
</feature>
<organism evidence="2 3">
    <name type="scientific">Mucilaginibacter ginsenosidivorans</name>
    <dbReference type="NCBI Taxonomy" id="398053"/>
    <lineage>
        <taxon>Bacteria</taxon>
        <taxon>Pseudomonadati</taxon>
        <taxon>Bacteroidota</taxon>
        <taxon>Sphingobacteriia</taxon>
        <taxon>Sphingobacteriales</taxon>
        <taxon>Sphingobacteriaceae</taxon>
        <taxon>Mucilaginibacter</taxon>
    </lineage>
</organism>
<protein>
    <recommendedName>
        <fullName evidence="4">BcpO-related WXXGXW repeat protein</fullName>
    </recommendedName>
</protein>
<dbReference type="RefSeq" id="WP_147033396.1">
    <property type="nucleotide sequence ID" value="NZ_CP042436.1"/>
</dbReference>
<keyword evidence="1" id="KW-0732">Signal</keyword>
<dbReference type="Proteomes" id="UP000321479">
    <property type="component" value="Chromosome"/>
</dbReference>
<dbReference type="KEGG" id="mgin:FRZ54_18955"/>
<evidence type="ECO:0000313" key="2">
    <source>
        <dbReference type="EMBL" id="QEC64562.1"/>
    </source>
</evidence>
<dbReference type="OrthoDB" id="799289at2"/>
<evidence type="ECO:0008006" key="4">
    <source>
        <dbReference type="Google" id="ProtNLM"/>
    </source>
</evidence>
<reference evidence="2 3" key="1">
    <citation type="journal article" date="2017" name="Curr. Microbiol.">
        <title>Mucilaginibacter ginsenosidivorans sp. nov., Isolated from Soil of Ginseng Field.</title>
        <authorList>
            <person name="Kim M.M."/>
            <person name="Siddiqi M.Z."/>
            <person name="Im W.T."/>
        </authorList>
    </citation>
    <scope>NUCLEOTIDE SEQUENCE [LARGE SCALE GENOMIC DNA]</scope>
    <source>
        <strain evidence="2 3">Gsoil 3017</strain>
    </source>
</reference>
<gene>
    <name evidence="2" type="ORF">FRZ54_18955</name>
</gene>
<evidence type="ECO:0000313" key="3">
    <source>
        <dbReference type="Proteomes" id="UP000321479"/>
    </source>
</evidence>